<organism evidence="2 3">
    <name type="scientific">Crotalaria pallida</name>
    <name type="common">Smooth rattlebox</name>
    <name type="synonym">Crotalaria striata</name>
    <dbReference type="NCBI Taxonomy" id="3830"/>
    <lineage>
        <taxon>Eukaryota</taxon>
        <taxon>Viridiplantae</taxon>
        <taxon>Streptophyta</taxon>
        <taxon>Embryophyta</taxon>
        <taxon>Tracheophyta</taxon>
        <taxon>Spermatophyta</taxon>
        <taxon>Magnoliopsida</taxon>
        <taxon>eudicotyledons</taxon>
        <taxon>Gunneridae</taxon>
        <taxon>Pentapetalae</taxon>
        <taxon>rosids</taxon>
        <taxon>fabids</taxon>
        <taxon>Fabales</taxon>
        <taxon>Fabaceae</taxon>
        <taxon>Papilionoideae</taxon>
        <taxon>50 kb inversion clade</taxon>
        <taxon>genistoids sensu lato</taxon>
        <taxon>core genistoids</taxon>
        <taxon>Crotalarieae</taxon>
        <taxon>Crotalaria</taxon>
    </lineage>
</organism>
<gene>
    <name evidence="2" type="ORF">RIF29_18907</name>
</gene>
<sequence length="101" mass="11708">MGIGKTWSQLGSMMASMMFVYTMFEKFFPRTLRSYIKRHVEKFTCHVSPYIQITFHEFSSSSGRRLKRSEAFAEIQTFLSGNSAQKAKRLKAEVLKNSQNP</sequence>
<evidence type="ECO:0000313" key="2">
    <source>
        <dbReference type="EMBL" id="KAK7266265.1"/>
    </source>
</evidence>
<dbReference type="AlphaFoldDB" id="A0AAN9F301"/>
<proteinExistence type="predicted"/>
<feature type="domain" description="AAA-type ATPase N-terminal" evidence="1">
    <location>
        <begin position="28"/>
        <end position="98"/>
    </location>
</feature>
<dbReference type="InterPro" id="IPR025753">
    <property type="entry name" value="AAA_N_dom"/>
</dbReference>
<protein>
    <recommendedName>
        <fullName evidence="1">AAA-type ATPase N-terminal domain-containing protein</fullName>
    </recommendedName>
</protein>
<keyword evidence="3" id="KW-1185">Reference proteome</keyword>
<evidence type="ECO:0000313" key="3">
    <source>
        <dbReference type="Proteomes" id="UP001372338"/>
    </source>
</evidence>
<comment type="caution">
    <text evidence="2">The sequence shown here is derived from an EMBL/GenBank/DDBJ whole genome shotgun (WGS) entry which is preliminary data.</text>
</comment>
<evidence type="ECO:0000259" key="1">
    <source>
        <dbReference type="Pfam" id="PF14363"/>
    </source>
</evidence>
<dbReference type="EMBL" id="JAYWIO010000004">
    <property type="protein sequence ID" value="KAK7266265.1"/>
    <property type="molecule type" value="Genomic_DNA"/>
</dbReference>
<name>A0AAN9F301_CROPI</name>
<dbReference type="Proteomes" id="UP001372338">
    <property type="component" value="Unassembled WGS sequence"/>
</dbReference>
<accession>A0AAN9F301</accession>
<dbReference type="Pfam" id="PF14363">
    <property type="entry name" value="AAA_assoc"/>
    <property type="match status" value="1"/>
</dbReference>
<reference evidence="2 3" key="1">
    <citation type="submission" date="2024-01" db="EMBL/GenBank/DDBJ databases">
        <title>The genomes of 5 underutilized Papilionoideae crops provide insights into root nodulation and disease resistanc.</title>
        <authorList>
            <person name="Yuan L."/>
        </authorList>
    </citation>
    <scope>NUCLEOTIDE SEQUENCE [LARGE SCALE GENOMIC DNA]</scope>
    <source>
        <strain evidence="2">ZHUSHIDOU_FW_LH</strain>
        <tissue evidence="2">Leaf</tissue>
    </source>
</reference>